<keyword evidence="1" id="KW-0812">Transmembrane</keyword>
<evidence type="ECO:0000313" key="5">
    <source>
        <dbReference type="Proteomes" id="UP000095412"/>
    </source>
</evidence>
<feature type="transmembrane region" description="Helical" evidence="1">
    <location>
        <begin position="7"/>
        <end position="24"/>
    </location>
</feature>
<feature type="transmembrane region" description="Helical" evidence="1">
    <location>
        <begin position="63"/>
        <end position="84"/>
    </location>
</feature>
<name>A0A1D4NGQ9_9STAP</name>
<organism evidence="4 6">
    <name type="scientific">Staphylococcus caeli</name>
    <dbReference type="NCBI Taxonomy" id="2201815"/>
    <lineage>
        <taxon>Bacteria</taxon>
        <taxon>Bacillati</taxon>
        <taxon>Bacillota</taxon>
        <taxon>Bacilli</taxon>
        <taxon>Bacillales</taxon>
        <taxon>Staphylococcaceae</taxon>
        <taxon>Staphylococcus</taxon>
    </lineage>
</organism>
<dbReference type="EMBL" id="FMPI01000012">
    <property type="protein sequence ID" value="SCT09833.1"/>
    <property type="molecule type" value="Genomic_DNA"/>
</dbReference>
<keyword evidence="1" id="KW-0472">Membrane</keyword>
<gene>
    <name evidence="4" type="ORF">SAMEA2297795_01843</name>
    <name evidence="3" type="ORF">SAMEA2297796_01748</name>
    <name evidence="2" type="ORF">SCC82B_00098</name>
</gene>
<feature type="transmembrane region" description="Helical" evidence="1">
    <location>
        <begin position="110"/>
        <end position="131"/>
    </location>
</feature>
<dbReference type="EMBL" id="FMPG01000008">
    <property type="protein sequence ID" value="SCT13165.1"/>
    <property type="molecule type" value="Genomic_DNA"/>
</dbReference>
<dbReference type="EMBL" id="MH155596">
    <property type="protein sequence ID" value="AWM30238.1"/>
    <property type="molecule type" value="Genomic_DNA"/>
</dbReference>
<keyword evidence="5" id="KW-1185">Reference proteome</keyword>
<dbReference type="Proteomes" id="UP000095412">
    <property type="component" value="Unassembled WGS sequence"/>
</dbReference>
<sequence length="148" mass="17257">MKYFNFFISIFTFIFIVIINYFLFENHNLITFFLFNLILPSSFVVIANLILSNKKRYKAILVILNTLVLQFLLNFSIILNSFLFKKIIDNTEKMLGENGNVQMNIQESSLAQYSFTYILLVALTLGISYLLEFIKRKINGGIINEDKV</sequence>
<reference evidence="3 5" key="2">
    <citation type="submission" date="2016-09" db="EMBL/GenBank/DDBJ databases">
        <authorList>
            <consortium name="Pathogen Informatics"/>
            <person name="Sun Q."/>
            <person name="Inoue M."/>
        </authorList>
    </citation>
    <scope>NUCLEOTIDE SEQUENCE [LARGE SCALE GENOMIC DNA]</scope>
    <source>
        <strain evidence="3 5">82C</strain>
    </source>
</reference>
<reference evidence="2" key="3">
    <citation type="submission" date="2018-03" db="EMBL/GenBank/DDBJ databases">
        <title>A novel mecC allotype, mecC3, in a new Staphylococcus species, Staphylococcus caeli.</title>
        <authorList>
            <person name="MacFadyen A.C."/>
            <person name="Harrison E.M."/>
            <person name="Morgan F.J.E."/>
            <person name="Parkhill J."/>
            <person name="Holmes M.A."/>
            <person name="Paterson G.K."/>
        </authorList>
    </citation>
    <scope>NUCLEOTIDE SEQUENCE</scope>
    <source>
        <strain evidence="2">82B</strain>
    </source>
</reference>
<accession>A0A2U8RLF5</accession>
<keyword evidence="1" id="KW-1133">Transmembrane helix</keyword>
<reference evidence="4 6" key="1">
    <citation type="submission" date="2016-09" db="EMBL/GenBank/DDBJ databases">
        <authorList>
            <consortium name="Pathogen Informatics"/>
        </authorList>
    </citation>
    <scope>NUCLEOTIDE SEQUENCE [LARGE SCALE GENOMIC DNA]</scope>
    <source>
        <strain evidence="4 6">82B</strain>
    </source>
</reference>
<dbReference type="RefSeq" id="WP_069995917.1">
    <property type="nucleotide sequence ID" value="NZ_FMPG01000008.1"/>
</dbReference>
<proteinExistence type="predicted"/>
<feature type="transmembrane region" description="Helical" evidence="1">
    <location>
        <begin position="30"/>
        <end position="51"/>
    </location>
</feature>
<dbReference type="Proteomes" id="UP000095768">
    <property type="component" value="Unassembled WGS sequence"/>
</dbReference>
<protein>
    <submittedName>
        <fullName evidence="4">Uncharacterized protein</fullName>
    </submittedName>
</protein>
<accession>A0A1D4NGQ9</accession>
<evidence type="ECO:0000256" key="1">
    <source>
        <dbReference type="SAM" id="Phobius"/>
    </source>
</evidence>
<evidence type="ECO:0000313" key="3">
    <source>
        <dbReference type="EMBL" id="SCT09833.1"/>
    </source>
</evidence>
<evidence type="ECO:0000313" key="4">
    <source>
        <dbReference type="EMBL" id="SCT13165.1"/>
    </source>
</evidence>
<evidence type="ECO:0000313" key="6">
    <source>
        <dbReference type="Proteomes" id="UP000095768"/>
    </source>
</evidence>
<dbReference type="AlphaFoldDB" id="A0A1D4NGQ9"/>
<evidence type="ECO:0000313" key="2">
    <source>
        <dbReference type="EMBL" id="AWM30238.1"/>
    </source>
</evidence>